<dbReference type="Pfam" id="PF00170">
    <property type="entry name" value="bZIP_1"/>
    <property type="match status" value="1"/>
</dbReference>
<feature type="region of interest" description="Disordered" evidence="8">
    <location>
        <begin position="433"/>
        <end position="457"/>
    </location>
</feature>
<dbReference type="STRING" id="1047168.A0A0F4GUB2"/>
<protein>
    <submittedName>
        <fullName evidence="10">BZIP transcription factor like protein</fullName>
    </submittedName>
</protein>
<keyword evidence="3" id="KW-0805">Transcription regulation</keyword>
<gene>
    <name evidence="10" type="ORF">TI39_contig307g00061</name>
</gene>
<keyword evidence="11" id="KW-1185">Reference proteome</keyword>
<reference evidence="10 11" key="1">
    <citation type="submission" date="2015-03" db="EMBL/GenBank/DDBJ databases">
        <title>RNA-seq based gene annotation and comparative genomics of four Zymoseptoria species reveal species-specific pathogenicity related genes and transposable element activity.</title>
        <authorList>
            <person name="Grandaubert J."/>
            <person name="Bhattacharyya A."/>
            <person name="Stukenbrock E.H."/>
        </authorList>
    </citation>
    <scope>NUCLEOTIDE SEQUENCE [LARGE SCALE GENOMIC DNA]</scope>
    <source>
        <strain evidence="10 11">Zb18110</strain>
    </source>
</reference>
<evidence type="ECO:0000256" key="7">
    <source>
        <dbReference type="SAM" id="Coils"/>
    </source>
</evidence>
<dbReference type="SUPFAM" id="SSF57959">
    <property type="entry name" value="Leucine zipper domain"/>
    <property type="match status" value="1"/>
</dbReference>
<feature type="compositionally biased region" description="Polar residues" evidence="8">
    <location>
        <begin position="444"/>
        <end position="453"/>
    </location>
</feature>
<proteinExistence type="inferred from homology"/>
<keyword evidence="6" id="KW-0539">Nucleus</keyword>
<dbReference type="PANTHER" id="PTHR47416">
    <property type="entry name" value="BASIC-LEUCINE ZIPPER TRANSCRIPTION FACTOR F-RELATED"/>
    <property type="match status" value="1"/>
</dbReference>
<keyword evidence="5" id="KW-0804">Transcription</keyword>
<evidence type="ECO:0000256" key="1">
    <source>
        <dbReference type="ARBA" id="ARBA00004123"/>
    </source>
</evidence>
<keyword evidence="7" id="KW-0175">Coiled coil</keyword>
<dbReference type="InterPro" id="IPR004827">
    <property type="entry name" value="bZIP"/>
</dbReference>
<feature type="region of interest" description="Disordered" evidence="8">
    <location>
        <begin position="1"/>
        <end position="22"/>
    </location>
</feature>
<dbReference type="OrthoDB" id="644067at2759"/>
<keyword evidence="4" id="KW-0238">DNA-binding</keyword>
<dbReference type="Proteomes" id="UP000033647">
    <property type="component" value="Unassembled WGS sequence"/>
</dbReference>
<dbReference type="InterPro" id="IPR046347">
    <property type="entry name" value="bZIP_sf"/>
</dbReference>
<evidence type="ECO:0000256" key="5">
    <source>
        <dbReference type="ARBA" id="ARBA00023163"/>
    </source>
</evidence>
<organism evidence="10 11">
    <name type="scientific">Zymoseptoria brevis</name>
    <dbReference type="NCBI Taxonomy" id="1047168"/>
    <lineage>
        <taxon>Eukaryota</taxon>
        <taxon>Fungi</taxon>
        <taxon>Dikarya</taxon>
        <taxon>Ascomycota</taxon>
        <taxon>Pezizomycotina</taxon>
        <taxon>Dothideomycetes</taxon>
        <taxon>Dothideomycetidae</taxon>
        <taxon>Mycosphaerellales</taxon>
        <taxon>Mycosphaerellaceae</taxon>
        <taxon>Zymoseptoria</taxon>
    </lineage>
</organism>
<dbReference type="AlphaFoldDB" id="A0A0F4GUB2"/>
<evidence type="ECO:0000313" key="10">
    <source>
        <dbReference type="EMBL" id="KJY00972.1"/>
    </source>
</evidence>
<comment type="subcellular location">
    <subcellularLocation>
        <location evidence="1">Nucleus</location>
    </subcellularLocation>
</comment>
<evidence type="ECO:0000313" key="11">
    <source>
        <dbReference type="Proteomes" id="UP000033647"/>
    </source>
</evidence>
<dbReference type="GO" id="GO:0005634">
    <property type="term" value="C:nucleus"/>
    <property type="evidence" value="ECO:0007669"/>
    <property type="project" value="UniProtKB-SubCell"/>
</dbReference>
<name>A0A0F4GUB2_9PEZI</name>
<dbReference type="Gene3D" id="1.20.5.170">
    <property type="match status" value="1"/>
</dbReference>
<dbReference type="SMART" id="SM00338">
    <property type="entry name" value="BRLZ"/>
    <property type="match status" value="1"/>
</dbReference>
<evidence type="ECO:0000256" key="8">
    <source>
        <dbReference type="SAM" id="MobiDB-lite"/>
    </source>
</evidence>
<comment type="caution">
    <text evidence="10">The sequence shown here is derived from an EMBL/GenBank/DDBJ whole genome shotgun (WGS) entry which is preliminary data.</text>
</comment>
<dbReference type="GO" id="GO:0003700">
    <property type="term" value="F:DNA-binding transcription factor activity"/>
    <property type="evidence" value="ECO:0007669"/>
    <property type="project" value="InterPro"/>
</dbReference>
<feature type="domain" description="BZIP" evidence="9">
    <location>
        <begin position="268"/>
        <end position="320"/>
    </location>
</feature>
<sequence>MAYADARFGYHQPQSDSVSASALDNNKRTNAFFVDDDSVVLDSSVLDSDIMQSPSSANPFRKDSLANSNGVLSPADSQAAWDHPYGTGMSGEPTSAGVPLPYHEDGSAYLQQANSIAVSYAHQHPPPASWAFEHGSEHCVSNGATDSMPPPPQFEVPQYSRHRTDSVHAGYSQHQPSMPAHFIAAPQVQTPMSPHSHQDWMGMAEREMETRPSHKRMRPGSPARTMIDFQRRDGIRKKNGRIDIPQERSIANIDELIEKETDEDQLKELKQQKRLLRNREAALASRQRKKKHTEDLEVKEKSYTQQISSLRAQVDELTREREHRARDQQATHQRLQEALRAIDTMQDERRELIKMHNEDTSSLRRKVELLSDQLQAGPAPAMQAQLSSTLSDFNLEMEGLHMGVGDQYDWTECFQAPDEFWLDKSEPIKQTPALEKKLPPAADNQVSAKQTTEGKSDPPIASGLLFMLLLCGAFVASKPSNSQASDLPNMPADVRAAAPTVLSTLLAESNALSEQTHSQTLASLSQGPLPSGIPHANNAGRNRMDRVHRRITAPTKQQELDQAFSLTTSQYASMTNADFQIYDQQSTAGQDGAAPPSRRNLAEALASMEAEHARNSKSEVYTRSLLWDQIPADVVRQFKQIVHDQNEIEVRQRQQHRPSHDFTYKSEP</sequence>
<dbReference type="PROSITE" id="PS50217">
    <property type="entry name" value="BZIP"/>
    <property type="match status" value="1"/>
</dbReference>
<evidence type="ECO:0000256" key="3">
    <source>
        <dbReference type="ARBA" id="ARBA00023015"/>
    </source>
</evidence>
<feature type="region of interest" description="Disordered" evidence="8">
    <location>
        <begin position="51"/>
        <end position="102"/>
    </location>
</feature>
<feature type="coiled-coil region" evidence="7">
    <location>
        <begin position="252"/>
        <end position="355"/>
    </location>
</feature>
<feature type="region of interest" description="Disordered" evidence="8">
    <location>
        <begin position="649"/>
        <end position="668"/>
    </location>
</feature>
<dbReference type="EMBL" id="LAFY01000299">
    <property type="protein sequence ID" value="KJY00972.1"/>
    <property type="molecule type" value="Genomic_DNA"/>
</dbReference>
<dbReference type="GO" id="GO:0003677">
    <property type="term" value="F:DNA binding"/>
    <property type="evidence" value="ECO:0007669"/>
    <property type="project" value="UniProtKB-KW"/>
</dbReference>
<dbReference type="PANTHER" id="PTHR47416:SF8">
    <property type="entry name" value="BASIC-LEUCINE ZIPPER TRANSCRIPTION FACTOR E-RELATED"/>
    <property type="match status" value="1"/>
</dbReference>
<accession>A0A0F4GUB2</accession>
<evidence type="ECO:0000256" key="4">
    <source>
        <dbReference type="ARBA" id="ARBA00023125"/>
    </source>
</evidence>
<comment type="similarity">
    <text evidence="2">Belongs to the bZIP family.</text>
</comment>
<evidence type="ECO:0000256" key="2">
    <source>
        <dbReference type="ARBA" id="ARBA00007163"/>
    </source>
</evidence>
<dbReference type="CDD" id="cd14704">
    <property type="entry name" value="bZIP_HY5-like"/>
    <property type="match status" value="1"/>
</dbReference>
<evidence type="ECO:0000256" key="6">
    <source>
        <dbReference type="ARBA" id="ARBA00023242"/>
    </source>
</evidence>
<feature type="compositionally biased region" description="Polar residues" evidence="8">
    <location>
        <begin position="12"/>
        <end position="22"/>
    </location>
</feature>
<evidence type="ECO:0000259" key="9">
    <source>
        <dbReference type="PROSITE" id="PS50217"/>
    </source>
</evidence>